<evidence type="ECO:0000313" key="3">
    <source>
        <dbReference type="EMBL" id="KAK7036093.1"/>
    </source>
</evidence>
<organism evidence="3 4">
    <name type="scientific">Favolaschia claudopus</name>
    <dbReference type="NCBI Taxonomy" id="2862362"/>
    <lineage>
        <taxon>Eukaryota</taxon>
        <taxon>Fungi</taxon>
        <taxon>Dikarya</taxon>
        <taxon>Basidiomycota</taxon>
        <taxon>Agaricomycotina</taxon>
        <taxon>Agaricomycetes</taxon>
        <taxon>Agaricomycetidae</taxon>
        <taxon>Agaricales</taxon>
        <taxon>Marasmiineae</taxon>
        <taxon>Mycenaceae</taxon>
        <taxon>Favolaschia</taxon>
    </lineage>
</organism>
<feature type="compositionally biased region" description="Pro residues" evidence="2">
    <location>
        <begin position="710"/>
        <end position="720"/>
    </location>
</feature>
<comment type="caution">
    <text evidence="3">The sequence shown here is derived from an EMBL/GenBank/DDBJ whole genome shotgun (WGS) entry which is preliminary data.</text>
</comment>
<feature type="compositionally biased region" description="Low complexity" evidence="2">
    <location>
        <begin position="465"/>
        <end position="482"/>
    </location>
</feature>
<reference evidence="3 4" key="1">
    <citation type="journal article" date="2024" name="J Genomics">
        <title>Draft genome sequencing and assembly of Favolaschia claudopus CIRM-BRFM 2984 isolated from oak limbs.</title>
        <authorList>
            <person name="Navarro D."/>
            <person name="Drula E."/>
            <person name="Chaduli D."/>
            <person name="Cazenave R."/>
            <person name="Ahrendt S."/>
            <person name="Wang J."/>
            <person name="Lipzen A."/>
            <person name="Daum C."/>
            <person name="Barry K."/>
            <person name="Grigoriev I.V."/>
            <person name="Favel A."/>
            <person name="Rosso M.N."/>
            <person name="Martin F."/>
        </authorList>
    </citation>
    <scope>NUCLEOTIDE SEQUENCE [LARGE SCALE GENOMIC DNA]</scope>
    <source>
        <strain evidence="3 4">CIRM-BRFM 2984</strain>
    </source>
</reference>
<evidence type="ECO:0000256" key="1">
    <source>
        <dbReference type="SAM" id="Coils"/>
    </source>
</evidence>
<accession>A0AAW0CAV5</accession>
<feature type="region of interest" description="Disordered" evidence="2">
    <location>
        <begin position="1"/>
        <end position="69"/>
    </location>
</feature>
<evidence type="ECO:0000256" key="2">
    <source>
        <dbReference type="SAM" id="MobiDB-lite"/>
    </source>
</evidence>
<feature type="coiled-coil region" evidence="1">
    <location>
        <begin position="102"/>
        <end position="150"/>
    </location>
</feature>
<sequence length="782" mass="84071">MSDRYRLRDMSIERANISQSNEGTEFPFPHFPSPKSNKQTPDNSASTSNPDAEAQHTKRRSKSQSRSSSISSLLLVTTERLGQETNRANLLDARCAEVLARLRTVVEERDQLRRTLNKVQEELGLYKFQLEAAQNEIFRAQKIVDDVDRARVEAEEQAAKDRTIARKLASEHAVWVAREEGRNEGFKEGLREGQRAFEAALERSRAEERTNSSREESSRPRERSTRRSSSSTRKQSTSSSSKSADAPSYAPTLPMHAIPARAVTDAPSSSSQPVRPSRPKSAQPQASRPAVVQQPPPQQATQRPDRPPSPRATRPLPQALLHSAETIDIQPEHPELRPPSPLTISRRSVVLPPDGIPTIGADSVIALPPPHELSRPASVAAESMYTLAQDREGGGVNAQGGGRRRTMSNVSAVSTRYSQFDILGPPRAAASDTMSHSSQVAREWRIANPDPAERSQKSSEDSQKSDNFSTRSSATRSQASQRVPGPRRPREIVMPMPLSSVMQGSGIYAPPNKSAPNPPPLHDPYSSPSAGPSFAPVAMPPPPASLLMVPDHTDDTNPNRPRSAGPVNWLKSRFNRTVSASSVPNIQIEPPSDPASTASTGITVNNVLLTPEDAGHATLPQQFIPELAGALAGVQLAPVPALLADGAVPPATTNVIVLPDNELPRGFVPLSPIMPTLHSVSAQMTPIPSGPRKSTPAPPANPPNASHAPAPAPSPQPPAYTPRDLYARALPRPATAGGTRSRSPPQFEVVNSVGRARGATIGSAMLGSPAPLNRPISLFSES</sequence>
<proteinExistence type="predicted"/>
<evidence type="ECO:0000313" key="4">
    <source>
        <dbReference type="Proteomes" id="UP001362999"/>
    </source>
</evidence>
<keyword evidence="1" id="KW-0175">Coiled coil</keyword>
<feature type="compositionally biased region" description="Polar residues" evidence="2">
    <location>
        <begin position="34"/>
        <end position="50"/>
    </location>
</feature>
<feature type="compositionally biased region" description="Low complexity" evidence="2">
    <location>
        <begin position="267"/>
        <end position="293"/>
    </location>
</feature>
<feature type="compositionally biased region" description="Low complexity" evidence="2">
    <location>
        <begin position="227"/>
        <end position="243"/>
    </location>
</feature>
<name>A0AAW0CAV5_9AGAR</name>
<feature type="region of interest" description="Disordered" evidence="2">
    <location>
        <begin position="446"/>
        <end position="567"/>
    </location>
</feature>
<feature type="compositionally biased region" description="Basic and acidic residues" evidence="2">
    <location>
        <begin position="199"/>
        <end position="225"/>
    </location>
</feature>
<feature type="region of interest" description="Disordered" evidence="2">
    <location>
        <begin position="760"/>
        <end position="782"/>
    </location>
</feature>
<feature type="region of interest" description="Disordered" evidence="2">
    <location>
        <begin position="682"/>
        <end position="748"/>
    </location>
</feature>
<feature type="compositionally biased region" description="Basic and acidic residues" evidence="2">
    <location>
        <begin position="1"/>
        <end position="12"/>
    </location>
</feature>
<dbReference type="AlphaFoldDB" id="A0AAW0CAV5"/>
<dbReference type="EMBL" id="JAWWNJ010000019">
    <property type="protein sequence ID" value="KAK7036093.1"/>
    <property type="molecule type" value="Genomic_DNA"/>
</dbReference>
<protein>
    <submittedName>
        <fullName evidence="3">Uncharacterized protein</fullName>
    </submittedName>
</protein>
<feature type="compositionally biased region" description="Basic and acidic residues" evidence="2">
    <location>
        <begin position="451"/>
        <end position="464"/>
    </location>
</feature>
<gene>
    <name evidence="3" type="ORF">R3P38DRAFT_615399</name>
</gene>
<dbReference type="Proteomes" id="UP001362999">
    <property type="component" value="Unassembled WGS sequence"/>
</dbReference>
<keyword evidence="4" id="KW-1185">Reference proteome</keyword>
<feature type="region of interest" description="Disordered" evidence="2">
    <location>
        <begin position="199"/>
        <end position="348"/>
    </location>
</feature>